<dbReference type="AlphaFoldDB" id="A0A4S8HNP4"/>
<keyword evidence="1 3" id="KW-0597">Phosphoprotein</keyword>
<dbReference type="InterPro" id="IPR039420">
    <property type="entry name" value="WalR-like"/>
</dbReference>
<organism evidence="6 7">
    <name type="scientific">Niastella caeni</name>
    <dbReference type="NCBI Taxonomy" id="2569763"/>
    <lineage>
        <taxon>Bacteria</taxon>
        <taxon>Pseudomonadati</taxon>
        <taxon>Bacteroidota</taxon>
        <taxon>Chitinophagia</taxon>
        <taxon>Chitinophagales</taxon>
        <taxon>Chitinophagaceae</taxon>
        <taxon>Niastella</taxon>
    </lineage>
</organism>
<dbReference type="InterPro" id="IPR058245">
    <property type="entry name" value="NreC/VraR/RcsB-like_REC"/>
</dbReference>
<dbReference type="PANTHER" id="PTHR43214:SF37">
    <property type="entry name" value="TRANSCRIPTIONAL REGULATORY PROTEIN YDFI"/>
    <property type="match status" value="1"/>
</dbReference>
<gene>
    <name evidence="6" type="ORF">FAM09_22145</name>
</gene>
<evidence type="ECO:0000313" key="6">
    <source>
        <dbReference type="EMBL" id="THU36089.1"/>
    </source>
</evidence>
<dbReference type="Proteomes" id="UP000306918">
    <property type="component" value="Unassembled WGS sequence"/>
</dbReference>
<evidence type="ECO:0000313" key="7">
    <source>
        <dbReference type="Proteomes" id="UP000306918"/>
    </source>
</evidence>
<dbReference type="PROSITE" id="PS50043">
    <property type="entry name" value="HTH_LUXR_2"/>
    <property type="match status" value="1"/>
</dbReference>
<dbReference type="InterPro" id="IPR011006">
    <property type="entry name" value="CheY-like_superfamily"/>
</dbReference>
<dbReference type="OrthoDB" id="9797341at2"/>
<dbReference type="GO" id="GO:0006355">
    <property type="term" value="P:regulation of DNA-templated transcription"/>
    <property type="evidence" value="ECO:0007669"/>
    <property type="project" value="InterPro"/>
</dbReference>
<name>A0A4S8HNP4_9BACT</name>
<keyword evidence="7" id="KW-1185">Reference proteome</keyword>
<dbReference type="RefSeq" id="WP_136579328.1">
    <property type="nucleotide sequence ID" value="NZ_STFF01000006.1"/>
</dbReference>
<evidence type="ECO:0000259" key="4">
    <source>
        <dbReference type="PROSITE" id="PS50043"/>
    </source>
</evidence>
<dbReference type="PRINTS" id="PR00038">
    <property type="entry name" value="HTHLUXR"/>
</dbReference>
<evidence type="ECO:0000256" key="2">
    <source>
        <dbReference type="ARBA" id="ARBA00023125"/>
    </source>
</evidence>
<dbReference type="GO" id="GO:0000160">
    <property type="term" value="P:phosphorelay signal transduction system"/>
    <property type="evidence" value="ECO:0007669"/>
    <property type="project" value="InterPro"/>
</dbReference>
<dbReference type="Pfam" id="PF00196">
    <property type="entry name" value="GerE"/>
    <property type="match status" value="1"/>
</dbReference>
<sequence>MGIKVLLYDDNEALRCSMEALITADQGFELLAAMPNAETVETDIKEMKPDVVLMDIDMPVVNGVEAVKKISQINDKLPVIMLTVFDDNENIFNAICAGASGYILKRYATEEIPSAIRMVLAGGAPMTGSVARKVLMMVPQAKTEEQEKSNLTEKETAILKFLVNGFSYKMIAADLKISIDTVRFHIKKIYDKLHVHSATEAVSKAIKDKLV</sequence>
<dbReference type="InterPro" id="IPR016032">
    <property type="entry name" value="Sig_transdc_resp-reg_C-effctor"/>
</dbReference>
<keyword evidence="2" id="KW-0238">DNA-binding</keyword>
<proteinExistence type="predicted"/>
<dbReference type="GO" id="GO:0003677">
    <property type="term" value="F:DNA binding"/>
    <property type="evidence" value="ECO:0007669"/>
    <property type="project" value="UniProtKB-KW"/>
</dbReference>
<evidence type="ECO:0000256" key="3">
    <source>
        <dbReference type="PROSITE-ProRule" id="PRU00169"/>
    </source>
</evidence>
<dbReference type="InterPro" id="IPR000792">
    <property type="entry name" value="Tscrpt_reg_LuxR_C"/>
</dbReference>
<feature type="domain" description="HTH luxR-type" evidence="4">
    <location>
        <begin position="144"/>
        <end position="209"/>
    </location>
</feature>
<evidence type="ECO:0000259" key="5">
    <source>
        <dbReference type="PROSITE" id="PS50110"/>
    </source>
</evidence>
<dbReference type="SMART" id="SM00421">
    <property type="entry name" value="HTH_LUXR"/>
    <property type="match status" value="1"/>
</dbReference>
<evidence type="ECO:0000256" key="1">
    <source>
        <dbReference type="ARBA" id="ARBA00022553"/>
    </source>
</evidence>
<dbReference type="Gene3D" id="3.40.50.2300">
    <property type="match status" value="1"/>
</dbReference>
<dbReference type="SUPFAM" id="SSF52172">
    <property type="entry name" value="CheY-like"/>
    <property type="match status" value="1"/>
</dbReference>
<dbReference type="EMBL" id="STFF01000006">
    <property type="protein sequence ID" value="THU36089.1"/>
    <property type="molecule type" value="Genomic_DNA"/>
</dbReference>
<dbReference type="PROSITE" id="PS50110">
    <property type="entry name" value="RESPONSE_REGULATORY"/>
    <property type="match status" value="1"/>
</dbReference>
<dbReference type="Pfam" id="PF00072">
    <property type="entry name" value="Response_reg"/>
    <property type="match status" value="1"/>
</dbReference>
<reference evidence="6 7" key="1">
    <citation type="submission" date="2019-04" db="EMBL/GenBank/DDBJ databases">
        <title>Niastella caeni sp. nov., isolated from activated sludge.</title>
        <authorList>
            <person name="Sheng M."/>
        </authorList>
    </citation>
    <scope>NUCLEOTIDE SEQUENCE [LARGE SCALE GENOMIC DNA]</scope>
    <source>
        <strain evidence="6 7">HX-2-15</strain>
    </source>
</reference>
<comment type="caution">
    <text evidence="6">The sequence shown here is derived from an EMBL/GenBank/DDBJ whole genome shotgun (WGS) entry which is preliminary data.</text>
</comment>
<dbReference type="SMART" id="SM00448">
    <property type="entry name" value="REC"/>
    <property type="match status" value="1"/>
</dbReference>
<dbReference type="PANTHER" id="PTHR43214">
    <property type="entry name" value="TWO-COMPONENT RESPONSE REGULATOR"/>
    <property type="match status" value="1"/>
</dbReference>
<accession>A0A4S8HNP4</accession>
<feature type="modified residue" description="4-aspartylphosphate" evidence="3">
    <location>
        <position position="55"/>
    </location>
</feature>
<feature type="domain" description="Response regulatory" evidence="5">
    <location>
        <begin position="4"/>
        <end position="120"/>
    </location>
</feature>
<dbReference type="SUPFAM" id="SSF46894">
    <property type="entry name" value="C-terminal effector domain of the bipartite response regulators"/>
    <property type="match status" value="1"/>
</dbReference>
<dbReference type="CDD" id="cd17535">
    <property type="entry name" value="REC_NarL-like"/>
    <property type="match status" value="1"/>
</dbReference>
<dbReference type="InterPro" id="IPR001789">
    <property type="entry name" value="Sig_transdc_resp-reg_receiver"/>
</dbReference>
<protein>
    <submittedName>
        <fullName evidence="6">Response regulator transcription factor</fullName>
    </submittedName>
</protein>
<dbReference type="CDD" id="cd06170">
    <property type="entry name" value="LuxR_C_like"/>
    <property type="match status" value="1"/>
</dbReference>